<dbReference type="SUPFAM" id="SSF54211">
    <property type="entry name" value="Ribosomal protein S5 domain 2-like"/>
    <property type="match status" value="1"/>
</dbReference>
<dbReference type="PRINTS" id="PR00775">
    <property type="entry name" value="HEATSHOCK90"/>
</dbReference>
<dbReference type="InterPro" id="IPR037196">
    <property type="entry name" value="HSP90_C"/>
</dbReference>
<evidence type="ECO:0000256" key="2">
    <source>
        <dbReference type="ARBA" id="ARBA00022741"/>
    </source>
</evidence>
<dbReference type="Pfam" id="PF00183">
    <property type="entry name" value="HSP90"/>
    <property type="match status" value="1"/>
</dbReference>
<dbReference type="Gene3D" id="3.30.230.80">
    <property type="match status" value="1"/>
</dbReference>
<dbReference type="InterPro" id="IPR019805">
    <property type="entry name" value="Heat_shock_protein_90_CS"/>
</dbReference>
<dbReference type="Gene3D" id="3.40.50.11260">
    <property type="match status" value="1"/>
</dbReference>
<keyword evidence="3 5" id="KW-0067">ATP-binding</keyword>
<dbReference type="CDD" id="cd16927">
    <property type="entry name" value="HATPase_Hsp90-like"/>
    <property type="match status" value="1"/>
</dbReference>
<dbReference type="InterPro" id="IPR036890">
    <property type="entry name" value="HATPase_C_sf"/>
</dbReference>
<keyword evidence="4" id="KW-0143">Chaperone</keyword>
<dbReference type="GO" id="GO:0051082">
    <property type="term" value="F:unfolded protein binding"/>
    <property type="evidence" value="ECO:0007669"/>
    <property type="project" value="InterPro"/>
</dbReference>
<feature type="binding site" evidence="5">
    <location>
        <position position="170"/>
    </location>
    <ligand>
        <name>ATP</name>
        <dbReference type="ChEBI" id="CHEBI:30616"/>
    </ligand>
</feature>
<dbReference type="GO" id="GO:0016887">
    <property type="term" value="F:ATP hydrolysis activity"/>
    <property type="evidence" value="ECO:0007669"/>
    <property type="project" value="InterPro"/>
</dbReference>
<dbReference type="Gene3D" id="1.20.120.790">
    <property type="entry name" value="Heat shock protein 90, C-terminal domain"/>
    <property type="match status" value="1"/>
</dbReference>
<sequence length="611" mass="69967">MSKGSIKVNTENLLPIIKKWLYSDKDIFLRELVSNAQDAVMKLKKLAAIGEANIADSEDFRIDVIVNKTAKTLKVCDNGIGMTADEVDKYINQVAFSGAEDFIAKYENSKDKEGEIIGHFGLGFYSAFMVSKSVEIDTLSYADGAKSVHWESDGGTEFDIEDGTKESRGTVITLHLNEDSEEFLDVVTVRKTLIKYCGFLPVNIYLINEEKEVKDGEEDKNANTPINDTHPLWLKNPSDCTEEEYKDFYRKVFMDFNEPLFHIHLNVDFPFNLKGILYFPKLNHEFQSIEGQIKLFNNQVFIADNIKEVIPEYLMLLKGVIDCPDLPLNVSRSFLQNDGYVTKVSNHITKKVADKLNSLYKTEKETYEKYWDDINPFVKYGCLRDDKFYDRVKDILLFKDIDGAYKTLKDFTDADVKEVYYVTDKDAQAQYIDLLKADGITPVLLPDMLDNHFVSYLEYKNSDIKFKRVDSFIGDNLKDNKESEESVKNKITEIFKDILDKDTKIEVSPLKSEDVSALFVLSEEERRMAEMSKMFGNMDFGVPKAGETFVVNSKNPLVLKICEIEDSDTKNLLARQVYDMARLSHKTLSGDDLTAFLKRSSDLYMKLADNK</sequence>
<dbReference type="InterPro" id="IPR020568">
    <property type="entry name" value="Ribosomal_Su5_D2-typ_SF"/>
</dbReference>
<evidence type="ECO:0000256" key="4">
    <source>
        <dbReference type="ARBA" id="ARBA00023186"/>
    </source>
</evidence>
<comment type="caution">
    <text evidence="6">The sequence shown here is derived from an EMBL/GenBank/DDBJ whole genome shotgun (WGS) entry which is preliminary data.</text>
</comment>
<dbReference type="Gene3D" id="3.30.565.10">
    <property type="entry name" value="Histidine kinase-like ATPase, C-terminal domain"/>
    <property type="match status" value="1"/>
</dbReference>
<dbReference type="RefSeq" id="WP_262431301.1">
    <property type="nucleotide sequence ID" value="NZ_JACRTE010000002.1"/>
</dbReference>
<organism evidence="6 7">
    <name type="scientific">Qingrenia yutianensis</name>
    <dbReference type="NCBI Taxonomy" id="2763676"/>
    <lineage>
        <taxon>Bacteria</taxon>
        <taxon>Bacillati</taxon>
        <taxon>Bacillota</taxon>
        <taxon>Clostridia</taxon>
        <taxon>Eubacteriales</taxon>
        <taxon>Oscillospiraceae</taxon>
        <taxon>Qingrenia</taxon>
    </lineage>
</organism>
<evidence type="ECO:0000256" key="3">
    <source>
        <dbReference type="ARBA" id="ARBA00022840"/>
    </source>
</evidence>
<dbReference type="InterPro" id="IPR020575">
    <property type="entry name" value="Hsp90_N"/>
</dbReference>
<dbReference type="PANTHER" id="PTHR11528">
    <property type="entry name" value="HEAT SHOCK PROTEIN 90 FAMILY MEMBER"/>
    <property type="match status" value="1"/>
</dbReference>
<accession>A0A926FBX5</accession>
<dbReference type="Pfam" id="PF13589">
    <property type="entry name" value="HATPase_c_3"/>
    <property type="match status" value="1"/>
</dbReference>
<feature type="binding site" evidence="5">
    <location>
        <position position="31"/>
    </location>
    <ligand>
        <name>ATP</name>
        <dbReference type="ChEBI" id="CHEBI:30616"/>
    </ligand>
</feature>
<dbReference type="Proteomes" id="UP000647416">
    <property type="component" value="Unassembled WGS sequence"/>
</dbReference>
<keyword evidence="2 5" id="KW-0547">Nucleotide-binding</keyword>
<dbReference type="PROSITE" id="PS00298">
    <property type="entry name" value="HSP90"/>
    <property type="match status" value="1"/>
</dbReference>
<feature type="binding site" evidence="5">
    <location>
        <begin position="97"/>
        <end position="98"/>
    </location>
    <ligand>
        <name>ATP</name>
        <dbReference type="ChEBI" id="CHEBI:30616"/>
    </ligand>
</feature>
<keyword evidence="7" id="KW-1185">Reference proteome</keyword>
<feature type="binding site" evidence="5">
    <location>
        <position position="77"/>
    </location>
    <ligand>
        <name>ATP</name>
        <dbReference type="ChEBI" id="CHEBI:30616"/>
    </ligand>
</feature>
<dbReference type="GO" id="GO:0140662">
    <property type="term" value="F:ATP-dependent protein folding chaperone"/>
    <property type="evidence" value="ECO:0007669"/>
    <property type="project" value="InterPro"/>
</dbReference>
<dbReference type="InterPro" id="IPR001404">
    <property type="entry name" value="Hsp90_fam"/>
</dbReference>
<dbReference type="EMBL" id="JACRTE010000002">
    <property type="protein sequence ID" value="MBC8595639.1"/>
    <property type="molecule type" value="Genomic_DNA"/>
</dbReference>
<dbReference type="SUPFAM" id="SSF55874">
    <property type="entry name" value="ATPase domain of HSP90 chaperone/DNA topoisomerase II/histidine kinase"/>
    <property type="match status" value="1"/>
</dbReference>
<evidence type="ECO:0000256" key="5">
    <source>
        <dbReference type="PIRSR" id="PIRSR002583-1"/>
    </source>
</evidence>
<dbReference type="GO" id="GO:0005524">
    <property type="term" value="F:ATP binding"/>
    <property type="evidence" value="ECO:0007669"/>
    <property type="project" value="UniProtKB-KW"/>
</dbReference>
<dbReference type="SUPFAM" id="SSF110942">
    <property type="entry name" value="HSP90 C-terminal domain"/>
    <property type="match status" value="1"/>
</dbReference>
<evidence type="ECO:0000313" key="7">
    <source>
        <dbReference type="Proteomes" id="UP000647416"/>
    </source>
</evidence>
<dbReference type="NCBIfam" id="NF003555">
    <property type="entry name" value="PRK05218.1"/>
    <property type="match status" value="1"/>
</dbReference>
<evidence type="ECO:0000256" key="1">
    <source>
        <dbReference type="ARBA" id="ARBA00008239"/>
    </source>
</evidence>
<comment type="similarity">
    <text evidence="1">Belongs to the heat shock protein 90 family.</text>
</comment>
<proteinExistence type="inferred from homology"/>
<feature type="binding site" evidence="5">
    <location>
        <position position="82"/>
    </location>
    <ligand>
        <name>ATP</name>
        <dbReference type="ChEBI" id="CHEBI:30616"/>
    </ligand>
</feature>
<feature type="binding site" evidence="5">
    <location>
        <position position="35"/>
    </location>
    <ligand>
        <name>ATP</name>
        <dbReference type="ChEBI" id="CHEBI:30616"/>
    </ligand>
</feature>
<name>A0A926FBX5_9FIRM</name>
<protein>
    <submittedName>
        <fullName evidence="6">Molecular chaperone HtpG</fullName>
    </submittedName>
</protein>
<dbReference type="AlphaFoldDB" id="A0A926FBX5"/>
<dbReference type="PIRSF" id="PIRSF002583">
    <property type="entry name" value="Hsp90"/>
    <property type="match status" value="1"/>
</dbReference>
<feature type="binding site" evidence="5">
    <location>
        <position position="332"/>
    </location>
    <ligand>
        <name>ATP</name>
        <dbReference type="ChEBI" id="CHEBI:30616"/>
    </ligand>
</feature>
<evidence type="ECO:0000313" key="6">
    <source>
        <dbReference type="EMBL" id="MBC8595639.1"/>
    </source>
</evidence>
<reference evidence="6" key="1">
    <citation type="submission" date="2020-08" db="EMBL/GenBank/DDBJ databases">
        <title>Genome public.</title>
        <authorList>
            <person name="Liu C."/>
            <person name="Sun Q."/>
        </authorList>
    </citation>
    <scope>NUCLEOTIDE SEQUENCE</scope>
    <source>
        <strain evidence="6">NSJ-50</strain>
    </source>
</reference>
<gene>
    <name evidence="6" type="primary">htpG</name>
    <name evidence="6" type="ORF">H8706_01975</name>
</gene>